<proteinExistence type="predicted"/>
<evidence type="ECO:0000313" key="2">
    <source>
        <dbReference type="EMBL" id="QOP43915.1"/>
    </source>
</evidence>
<dbReference type="RefSeq" id="WP_193150100.1">
    <property type="nucleotide sequence ID" value="NZ_CP041235.1"/>
</dbReference>
<dbReference type="Proteomes" id="UP000593719">
    <property type="component" value="Chromosome"/>
</dbReference>
<gene>
    <name evidence="2" type="ORF">FJR45_08120</name>
</gene>
<evidence type="ECO:0008006" key="4">
    <source>
        <dbReference type="Google" id="ProtNLM"/>
    </source>
</evidence>
<reference evidence="2 3" key="1">
    <citation type="submission" date="2019-06" db="EMBL/GenBank/DDBJ databases">
        <title>Sulfurimonas gotlandica sp. nov., a chemoautotrophic and psychrotolerant epsilonproteobacterium isolated from a pelagic redoxcline, and an emended description of the genus Sulfurimonas.</title>
        <authorList>
            <person name="Wang S."/>
            <person name="Jiang L."/>
            <person name="Shao Z."/>
        </authorList>
    </citation>
    <scope>NUCLEOTIDE SEQUENCE [LARGE SCALE GENOMIC DNA]</scope>
    <source>
        <strain evidence="2 3">S2-6</strain>
    </source>
</reference>
<dbReference type="EMBL" id="CP041235">
    <property type="protein sequence ID" value="QOP43915.1"/>
    <property type="molecule type" value="Genomic_DNA"/>
</dbReference>
<feature type="transmembrane region" description="Helical" evidence="1">
    <location>
        <begin position="23"/>
        <end position="41"/>
    </location>
</feature>
<keyword evidence="1" id="KW-1133">Transmembrane helix</keyword>
<evidence type="ECO:0000256" key="1">
    <source>
        <dbReference type="SAM" id="Phobius"/>
    </source>
</evidence>
<sequence length="81" mass="8948">MSFAILGGLLLNIGAYLTYKGKIYQAVIVYLFADICWIIMAVQKEDVIGAGFIVTGTIFGFLAYLKMKNGEMEKSLDKGEE</sequence>
<organism evidence="2 3">
    <name type="scientific">Sulfurimonas sediminis</name>
    <dbReference type="NCBI Taxonomy" id="2590020"/>
    <lineage>
        <taxon>Bacteria</taxon>
        <taxon>Pseudomonadati</taxon>
        <taxon>Campylobacterota</taxon>
        <taxon>Epsilonproteobacteria</taxon>
        <taxon>Campylobacterales</taxon>
        <taxon>Sulfurimonadaceae</taxon>
        <taxon>Sulfurimonas</taxon>
    </lineage>
</organism>
<keyword evidence="3" id="KW-1185">Reference proteome</keyword>
<keyword evidence="1" id="KW-0812">Transmembrane</keyword>
<keyword evidence="1" id="KW-0472">Membrane</keyword>
<dbReference type="AlphaFoldDB" id="A0A7M1B2N9"/>
<protein>
    <recommendedName>
        <fullName evidence="4">DUF2127 domain-containing protein</fullName>
    </recommendedName>
</protein>
<evidence type="ECO:0000313" key="3">
    <source>
        <dbReference type="Proteomes" id="UP000593719"/>
    </source>
</evidence>
<name>A0A7M1B2N9_9BACT</name>
<dbReference type="KEGG" id="ssei:FJR45_08120"/>
<feature type="transmembrane region" description="Helical" evidence="1">
    <location>
        <begin position="47"/>
        <end position="65"/>
    </location>
</feature>
<accession>A0A7M1B2N9</accession>